<keyword evidence="7" id="KW-0472">Membrane</keyword>
<dbReference type="Pfam" id="PF08314">
    <property type="entry name" value="Sec39"/>
    <property type="match status" value="1"/>
</dbReference>
<feature type="region of interest" description="Disordered" evidence="9">
    <location>
        <begin position="3083"/>
        <end position="3160"/>
    </location>
</feature>
<dbReference type="RefSeq" id="XP_012190011.1">
    <property type="nucleotide sequence ID" value="XM_012334621.1"/>
</dbReference>
<keyword evidence="5" id="KW-0653">Protein transport</keyword>
<keyword evidence="12" id="KW-1185">Reference proteome</keyword>
<dbReference type="eggNOG" id="KOG2628">
    <property type="taxonomic scope" value="Eukaryota"/>
</dbReference>
<comment type="subcellular location">
    <subcellularLocation>
        <location evidence="8">Endoplasmic reticulum membrane</location>
        <topology evidence="8">Multi-pass membrane protein</topology>
    </subcellularLocation>
    <subcellularLocation>
        <location evidence="1">Membrane</location>
        <topology evidence="1">Multi-pass membrane protein</topology>
    </subcellularLocation>
</comment>
<evidence type="ECO:0000256" key="4">
    <source>
        <dbReference type="ARBA" id="ARBA00022824"/>
    </source>
</evidence>
<dbReference type="InterPro" id="IPR047180">
    <property type="entry name" value="HoxX-like"/>
</dbReference>
<evidence type="ECO:0000256" key="6">
    <source>
        <dbReference type="ARBA" id="ARBA00022989"/>
    </source>
</evidence>
<dbReference type="GO" id="GO:0032259">
    <property type="term" value="P:methylation"/>
    <property type="evidence" value="ECO:0007669"/>
    <property type="project" value="UniProtKB-KW"/>
</dbReference>
<feature type="compositionally biased region" description="Low complexity" evidence="9">
    <location>
        <begin position="634"/>
        <end position="648"/>
    </location>
</feature>
<dbReference type="PANTHER" id="PTHR43388:SF1">
    <property type="entry name" value="HYDROGENASE MATURATION FACTOR HOXX"/>
    <property type="match status" value="1"/>
</dbReference>
<dbReference type="Gene3D" id="3.90.226.10">
    <property type="entry name" value="2-enoyl-CoA Hydratase, Chain A, domain 1"/>
    <property type="match status" value="1"/>
</dbReference>
<feature type="compositionally biased region" description="Polar residues" evidence="9">
    <location>
        <begin position="798"/>
        <end position="815"/>
    </location>
</feature>
<dbReference type="GO" id="GO:0006890">
    <property type="term" value="P:retrograde vesicle-mediated transport, Golgi to endoplasmic reticulum"/>
    <property type="evidence" value="ECO:0007669"/>
    <property type="project" value="InterPro"/>
</dbReference>
<feature type="compositionally biased region" description="Polar residues" evidence="9">
    <location>
        <begin position="1834"/>
        <end position="1848"/>
    </location>
</feature>
<gene>
    <name evidence="11" type="ORF">PHSY_004004</name>
</gene>
<feature type="compositionally biased region" description="Basic residues" evidence="9">
    <location>
        <begin position="698"/>
        <end position="720"/>
    </location>
</feature>
<dbReference type="Pfam" id="PF02911">
    <property type="entry name" value="Formyl_trans_C"/>
    <property type="match status" value="1"/>
</dbReference>
<keyword evidence="4 8" id="KW-0256">Endoplasmic reticulum</keyword>
<comment type="similarity">
    <text evidence="8">Belongs to the class VI-like SAM-binding methyltransferase superfamily. Isoprenylcysteine carboxyl methyltransferase family.</text>
</comment>
<dbReference type="EC" id="2.1.1.100" evidence="8"/>
<evidence type="ECO:0000313" key="12">
    <source>
        <dbReference type="Proteomes" id="UP000014071"/>
    </source>
</evidence>
<evidence type="ECO:0000256" key="3">
    <source>
        <dbReference type="ARBA" id="ARBA00022692"/>
    </source>
</evidence>
<dbReference type="HOGENOM" id="CLU_225410_0_0_1"/>
<evidence type="ECO:0000256" key="2">
    <source>
        <dbReference type="ARBA" id="ARBA00022448"/>
    </source>
</evidence>
<evidence type="ECO:0000313" key="11">
    <source>
        <dbReference type="EMBL" id="GAC96424.1"/>
    </source>
</evidence>
<proteinExistence type="inferred from homology"/>
<dbReference type="CDD" id="cd00067">
    <property type="entry name" value="GAL4"/>
    <property type="match status" value="1"/>
</dbReference>
<feature type="compositionally biased region" description="Low complexity" evidence="9">
    <location>
        <begin position="3119"/>
        <end position="3132"/>
    </location>
</feature>
<feature type="compositionally biased region" description="Polar residues" evidence="9">
    <location>
        <begin position="3141"/>
        <end position="3160"/>
    </location>
</feature>
<keyword evidence="3" id="KW-0812">Transmembrane</keyword>
<evidence type="ECO:0000256" key="7">
    <source>
        <dbReference type="ARBA" id="ARBA00023136"/>
    </source>
</evidence>
<dbReference type="InterPro" id="IPR029045">
    <property type="entry name" value="ClpP/crotonase-like_dom_sf"/>
</dbReference>
<comment type="catalytic activity">
    <reaction evidence="8">
        <text>[protein]-C-terminal S-[(2E,6E)-farnesyl]-L-cysteine + S-adenosyl-L-methionine = [protein]-C-terminal S-[(2E,6E)-farnesyl]-L-cysteine methyl ester + S-adenosyl-L-homocysteine</text>
        <dbReference type="Rhea" id="RHEA:21672"/>
        <dbReference type="Rhea" id="RHEA-COMP:12125"/>
        <dbReference type="Rhea" id="RHEA-COMP:12126"/>
        <dbReference type="ChEBI" id="CHEBI:57856"/>
        <dbReference type="ChEBI" id="CHEBI:59789"/>
        <dbReference type="ChEBI" id="CHEBI:90510"/>
        <dbReference type="ChEBI" id="CHEBI:90511"/>
        <dbReference type="EC" id="2.1.1.100"/>
    </reaction>
</comment>
<feature type="region of interest" description="Disordered" evidence="9">
    <location>
        <begin position="61"/>
        <end position="104"/>
    </location>
</feature>
<dbReference type="GO" id="GO:0000981">
    <property type="term" value="F:DNA-binding transcription factor activity, RNA polymerase II-specific"/>
    <property type="evidence" value="ECO:0007669"/>
    <property type="project" value="InterPro"/>
</dbReference>
<dbReference type="GO" id="GO:0008270">
    <property type="term" value="F:zinc ion binding"/>
    <property type="evidence" value="ECO:0007669"/>
    <property type="project" value="InterPro"/>
</dbReference>
<dbReference type="CDD" id="cd12148">
    <property type="entry name" value="fungal_TF_MHR"/>
    <property type="match status" value="1"/>
</dbReference>
<dbReference type="InterPro" id="IPR005793">
    <property type="entry name" value="Formyl_trans_C"/>
</dbReference>
<dbReference type="SUPFAM" id="SSF52096">
    <property type="entry name" value="ClpP/crotonase"/>
    <property type="match status" value="1"/>
</dbReference>
<name>R9P542_PSEHS</name>
<dbReference type="InterPro" id="IPR013244">
    <property type="entry name" value="Sec39_domain"/>
</dbReference>
<feature type="compositionally biased region" description="Low complexity" evidence="9">
    <location>
        <begin position="659"/>
        <end position="669"/>
    </location>
</feature>
<dbReference type="GO" id="GO:0015031">
    <property type="term" value="P:protein transport"/>
    <property type="evidence" value="ECO:0007669"/>
    <property type="project" value="UniProtKB-KW"/>
</dbReference>
<dbReference type="InterPro" id="IPR007269">
    <property type="entry name" value="ICMT_MeTrfase"/>
</dbReference>
<dbReference type="PROSITE" id="PS51564">
    <property type="entry name" value="SAM_ICMT"/>
    <property type="match status" value="1"/>
</dbReference>
<feature type="region of interest" description="Disordered" evidence="9">
    <location>
        <begin position="593"/>
        <end position="724"/>
    </location>
</feature>
<keyword evidence="6" id="KW-1133">Transmembrane helix</keyword>
<evidence type="ECO:0000256" key="9">
    <source>
        <dbReference type="SAM" id="MobiDB-lite"/>
    </source>
</evidence>
<feature type="compositionally biased region" description="Polar residues" evidence="9">
    <location>
        <begin position="670"/>
        <end position="681"/>
    </location>
</feature>
<dbReference type="Pfam" id="PF00378">
    <property type="entry name" value="ECH_1"/>
    <property type="match status" value="1"/>
</dbReference>
<dbReference type="SUPFAM" id="SSF57701">
    <property type="entry name" value="Zn2/Cys6 DNA-binding domain"/>
    <property type="match status" value="1"/>
</dbReference>
<dbReference type="InterPro" id="IPR001138">
    <property type="entry name" value="Zn2Cys6_DnaBD"/>
</dbReference>
<accession>R9P542</accession>
<dbReference type="OrthoDB" id="5126881at2759"/>
<feature type="region of interest" description="Disordered" evidence="9">
    <location>
        <begin position="1822"/>
        <end position="1851"/>
    </location>
</feature>
<dbReference type="PROSITE" id="PS00463">
    <property type="entry name" value="ZN2_CY6_FUNGAL_1"/>
    <property type="match status" value="1"/>
</dbReference>
<evidence type="ECO:0000256" key="8">
    <source>
        <dbReference type="RuleBase" id="RU362022"/>
    </source>
</evidence>
<reference evidence="12" key="1">
    <citation type="journal article" date="2013" name="Genome Announc.">
        <title>Draft genome sequence of the basidiomycetous yeast-like fungus Pseudozyma hubeiensis SY62, which produces an abundant amount of the biosurfactant mannosylerythritol lipids.</title>
        <authorList>
            <person name="Konishi M."/>
            <person name="Hatada Y."/>
            <person name="Horiuchi J."/>
        </authorList>
    </citation>
    <scope>NUCLEOTIDE SEQUENCE [LARGE SCALE GENOMIC DNA]</scope>
    <source>
        <strain evidence="12">SY62</strain>
    </source>
</reference>
<feature type="compositionally biased region" description="Low complexity" evidence="9">
    <location>
        <begin position="83"/>
        <end position="93"/>
    </location>
</feature>
<dbReference type="GO" id="GO:0004671">
    <property type="term" value="F:protein C-terminal S-isoprenylcysteine carboxyl O-methyltransferase activity"/>
    <property type="evidence" value="ECO:0007669"/>
    <property type="project" value="UniProtKB-EC"/>
</dbReference>
<keyword evidence="2" id="KW-0813">Transport</keyword>
<evidence type="ECO:0000256" key="1">
    <source>
        <dbReference type="ARBA" id="ARBA00004141"/>
    </source>
</evidence>
<dbReference type="GeneID" id="24109290"/>
<keyword evidence="8" id="KW-0808">Transferase</keyword>
<feature type="domain" description="Zn(2)-C6 fungal-type" evidence="10">
    <location>
        <begin position="22"/>
        <end position="54"/>
    </location>
</feature>
<dbReference type="EMBL" id="DF238801">
    <property type="protein sequence ID" value="GAC96424.1"/>
    <property type="molecule type" value="Genomic_DNA"/>
</dbReference>
<feature type="region of interest" description="Disordered" evidence="9">
    <location>
        <begin position="789"/>
        <end position="818"/>
    </location>
</feature>
<dbReference type="InterPro" id="IPR025770">
    <property type="entry name" value="PPMT_MeTrfase"/>
</dbReference>
<sequence length="3219" mass="347991">MPPAKCDVIPKEQFTPFAERRACSGCRKIKSRCIFPDDSNNCTRCLRLSIECVVPSHHRGVKLEGQRSKSSSSITPLKRRSSKSQSRESASPSPNDDMDASSSASVNPFSVQSLLDTTSSESTASQALLSSTMHSHIQEEPAVKVASAIVGRPLIESVITAGLFDEEEVVELVRFYYEHLNPVIALLDSQIYTLKALKSNPDYRILLAAVCTVSSKFVKVDRYLDALEFLKPALSRVGADDIAPQLEIIQSLSILAMWKHPKDGSSWRKVRLAITQAFELGLHELFGPQKRSKSGPSRSFIQSQRTLMQLSCFEDGYRDQRHLPPAIDPSLLPDPREWIDSLGDMVQDIDVRLAASRENANIKRDLITSLKHSNNRSPTPGQISRATCLRNARLIKMGITAQTCSSSVWMNPPASEIPCQHSGRPCLIFHDTNTLFNYHRALYSIYSSPQLSGPAFADDRQAAFQKCSELSVRLFELLNGVYGQAGYYRYVHDIVILNLAVAAVWICDNWRAMPHELATQACLAIRQAADATSPSLEHHLEQGSYLARFLRFCCKKLPSTISINENSPINAEDLVISEDAKWAMGMNPFTQMSNHAFGRPPSSSGPPGPFRSPYIPGASPINANGNGMPMPQYGGPHHGSSNGNGAHHGMYHSAGSQASGSPSLVSTSSPQGAQSHFANGSANGGDPSLIFSNGHSNGHGHGHGHGHHHGHGQPHGRPPHHQSASMNNQTLQYLSESLVPPAYPMNWDTYDDNSIITFLQSISSASGARPHSNTTVNDTVTRKKHCIDEGTSYPAPPNTMTTISGPSVNSTTTKPRSTKLRKSQTRQHQLRWIHLIDSWHSSSESPRDQLVEEISQHAQTLCRTITDRSWLIDAFHLAIDAVLFPTTQPEDSEELERIEQLGQQLLQLAVHSVASAFLASLRPDDDRCDTVKKVKDEWERLARRLSMYQRLRGTQLSIPVLPLTLVLRESSASVLLCLASLPQASEAVAPLLQHFAWLVEESAEAKLSIVAQLLSSTQEYSKLAASGVLIGWKDGKESSLWQSATSVRPRTVDDLVGFYSGVLEDWRQSGSIEQARVLLAVLEEVMQGEDGRAAVVIIQSNFFGDRQRGQQEITSVVKQRFDLSSVQDLAAKVSAAGTNNAAIKGLAREVLASHQDTDAAFSRVTQLVDTKDSVSVRTLALEVVSQASASAASRTAPLLASILYARPAVGGFRLDLNTPPAFLKRAESLLKGTNVSSGSVTGSPALGNALGQALDLDTRSVVPACQLFALLSCESDGEVWGDLERHLGWLGSLASLLDGQVDRPDVDMCWLAAYGGSASSRVGAKEKQAAAFDSILKSFNDAHPAPSSGGRLDRSTDPSIVARFRAVWEKFFHEHLSLTSHPGAPFSLVTSEEATRRLLSTVLCTGDVQLFRSLSNHTVLPPAELESLVLDVSTSLFDSAPIATARSKEIRLSQDVLLALPDNSKSAALHRDFIEASCRLSAFNIKSPSGGSLTPVETRTMKDRLKLIGIMLSTQQGAWRSSELILELARKLCGGEGRVVEGRMLAMMSEAAVAGEEDFESAARFCERLIELVKQKGKKEEEGEKEVVREIAWKTCFGVAKHPGWEDTAARVALLGQAMVMAPAGQLGGMLRVWEGLDAMLREEVEDGKWDEGRRDGWLGGLGERGSGKGAGGMGGLSASTAASVGAGLVGTAANYLPLSLGSYFGNTGATSNARGAATTSTEATASTAAGSTHGVDSRTAALFDFDSVSGAATDTAGSDISSCSPPKSCSVGRCWIICLMLSALSTRSVTSSDIAASISSGDIDSVLPRIVKGHTDSPVTVDPSIASAGNDAATDSTAMSTPASSVGSHDAPAATSSAAAAIPTGKHGKQARAASQSWLQWLADKYTIQHVIPAAYAPAALQVANTAFPLGLLFGLVLPRTIAFLTDALSNPLTSLNTASWQNVTWWSFPQLHAYLFSWVIFHMLEFSVTASYNPTRLFSDSFLLNNGIHYHIAHLVSLLEFSLTAYFYPASKSPSVYTFAGIALIIFGQTMRSMAMIHAHNNFSHILAYQKRTDHQLVTTGVYAWTRHPSYVGFTYWALGTQLMLGNKLAMVGFVGTLWLFFSRRIKAEEKSLVKFFGKEYEDYRKKRTALVLRQQGHAVTVEYALSADLMVEAAELAQPDLIICPFLTKHVPPKVYTNWMTLIVHPGPPGDAGPSAIDWCLIGDMGELEDADQQLTLIDAKHSAKAARSTMRSHWGVTVLQAIEAFDAGPVWAFDQFELGAANAFMSKSDLYRGPVTRAALNAVVAAVERITQCAKRVAEQAGSTSFLPIDASIVAPAQYRKQCVSHGVPFLGGRTHDRPLLRASQRDFYALLPQGGAGSSKPRLSADAILQRIRSADSQPGLLSSLFGTPLFLYNAHVQRDPLPPAVAARRLALDQPGTVLATREGAVLVDVSADFPIWIGHLRRPKAKTDKYLHPKLPAVMALLSMPETASKLSLLDATKVPEWSATAGFGSDGSQPWKHRPGTYQQVWVDIESSPKNGSVVAFVHADFYNGAFSTTQCEILLEAIQWTLKVPNLKAVVMLGGAGYFSNGIALNVIEGSDDPSAEGWANINAIDDCVQALLAPKGIVTFAAMRGNAAAGGLAMATAADFVICAESAVLNPHYRGLGLFGSEWHTYSWYERCGARVAATFAREMLPMSSREAKQIGLVDVVLENDGMSAVDMLASIKQLVNQVMDATVSEAASMTEGVLASGAPWTRSLRPASADASQSAQLSEQILRNKMRYLAYLFADHSRGSEDDGRMLTSEEHFQRYRKNELDQMTLDFFHPHRNQRFASRCTGFVRKLVPGSTPKRFALHRRFVGADWSKAVDGPVPSDRLDEEERDEFDHLAGIPPSNAIARLPLTRPEFVVHKIAPPRTTRAYSVGQDTLVSALGVDSQRTSTSTAPTTPREEFAKPILSIGDEEAQRVEIEVEQLKVQRVATGAGLMGDNAAVKRGPTVISFVAVEKKDAVADVKKRTGVKVRAETASPVAVPPRAAVGRTTAANAPVKEFVDSSKKNKIQRFFISFGRKNRSVVPAVSAAPISAPSKPAAPLAAAFEPTQPSATLPLPTTAAPPIDPATRQRRRSSISDVFSILQSSPHTSTASSSPTSKSERRRSWRPTSSSGTSPFDTTSGFQPNVTATPKIVEEAAFVVAGEKNGSTPAEAAEANCLWSCYYSEDGMKRDVNGAIHQPVVHAA</sequence>
<feature type="compositionally biased region" description="Low complexity" evidence="9">
    <location>
        <begin position="3083"/>
        <end position="3096"/>
    </location>
</feature>
<dbReference type="InterPro" id="IPR036477">
    <property type="entry name" value="Formyl_transf_N_sf"/>
</dbReference>
<dbReference type="PROSITE" id="PS50048">
    <property type="entry name" value="ZN2_CY6_FUNGAL_2"/>
    <property type="match status" value="1"/>
</dbReference>
<dbReference type="InterPro" id="IPR036864">
    <property type="entry name" value="Zn2-C6_fun-type_DNA-bd_sf"/>
</dbReference>
<organism evidence="11 12">
    <name type="scientific">Pseudozyma hubeiensis (strain SY62)</name>
    <name type="common">Yeast</name>
    <dbReference type="NCBI Taxonomy" id="1305764"/>
    <lineage>
        <taxon>Eukaryota</taxon>
        <taxon>Fungi</taxon>
        <taxon>Dikarya</taxon>
        <taxon>Basidiomycota</taxon>
        <taxon>Ustilaginomycotina</taxon>
        <taxon>Ustilaginomycetes</taxon>
        <taxon>Ustilaginales</taxon>
        <taxon>Ustilaginaceae</taxon>
        <taxon>Pseudozyma</taxon>
    </lineage>
</organism>
<dbReference type="Gene3D" id="4.10.240.10">
    <property type="entry name" value="Zn(2)-C6 fungal-type DNA-binding domain"/>
    <property type="match status" value="1"/>
</dbReference>
<dbReference type="STRING" id="1305764.R9P542"/>
<dbReference type="CDD" id="cd06558">
    <property type="entry name" value="crotonase-like"/>
    <property type="match status" value="1"/>
</dbReference>
<evidence type="ECO:0000259" key="10">
    <source>
        <dbReference type="PROSITE" id="PS50048"/>
    </source>
</evidence>
<protein>
    <recommendedName>
        <fullName evidence="8">Protein-S-isoprenylcysteine O-methyltransferase</fullName>
        <ecNumber evidence="8">2.1.1.100</ecNumber>
    </recommendedName>
</protein>
<dbReference type="Gene3D" id="1.20.120.1630">
    <property type="match status" value="1"/>
</dbReference>
<dbReference type="InterPro" id="IPR001753">
    <property type="entry name" value="Enoyl-CoA_hydra/iso"/>
</dbReference>
<dbReference type="Pfam" id="PF04140">
    <property type="entry name" value="ICMT"/>
    <property type="match status" value="1"/>
</dbReference>
<dbReference type="GO" id="GO:0005789">
    <property type="term" value="C:endoplasmic reticulum membrane"/>
    <property type="evidence" value="ECO:0007669"/>
    <property type="project" value="UniProtKB-SubCell"/>
</dbReference>
<dbReference type="SUPFAM" id="SSF53328">
    <property type="entry name" value="Formyltransferase"/>
    <property type="match status" value="1"/>
</dbReference>
<keyword evidence="8" id="KW-0949">S-adenosyl-L-methionine</keyword>
<evidence type="ECO:0000256" key="5">
    <source>
        <dbReference type="ARBA" id="ARBA00022927"/>
    </source>
</evidence>
<keyword evidence="8" id="KW-0489">Methyltransferase</keyword>
<dbReference type="Proteomes" id="UP000014071">
    <property type="component" value="Unassembled WGS sequence"/>
</dbReference>
<dbReference type="PANTHER" id="PTHR43388">
    <property type="entry name" value="HYDROGENASE MATURATION FACTOR HOXX"/>
    <property type="match status" value="1"/>
</dbReference>